<dbReference type="Proteomes" id="UP000789920">
    <property type="component" value="Unassembled WGS sequence"/>
</dbReference>
<reference evidence="1" key="1">
    <citation type="submission" date="2021-06" db="EMBL/GenBank/DDBJ databases">
        <authorList>
            <person name="Kallberg Y."/>
            <person name="Tangrot J."/>
            <person name="Rosling A."/>
        </authorList>
    </citation>
    <scope>NUCLEOTIDE SEQUENCE</scope>
    <source>
        <strain evidence="1">MA461A</strain>
    </source>
</reference>
<keyword evidence="2" id="KW-1185">Reference proteome</keyword>
<protein>
    <submittedName>
        <fullName evidence="1">30709_t:CDS:1</fullName>
    </submittedName>
</protein>
<organism evidence="1 2">
    <name type="scientific">Racocetra persica</name>
    <dbReference type="NCBI Taxonomy" id="160502"/>
    <lineage>
        <taxon>Eukaryota</taxon>
        <taxon>Fungi</taxon>
        <taxon>Fungi incertae sedis</taxon>
        <taxon>Mucoromycota</taxon>
        <taxon>Glomeromycotina</taxon>
        <taxon>Glomeromycetes</taxon>
        <taxon>Diversisporales</taxon>
        <taxon>Gigasporaceae</taxon>
        <taxon>Racocetra</taxon>
    </lineage>
</organism>
<evidence type="ECO:0000313" key="1">
    <source>
        <dbReference type="EMBL" id="CAG8651936.1"/>
    </source>
</evidence>
<gene>
    <name evidence="1" type="ORF">RPERSI_LOCUS7908</name>
</gene>
<accession>A0ACA9NHQ8</accession>
<proteinExistence type="predicted"/>
<comment type="caution">
    <text evidence="1">The sequence shown here is derived from an EMBL/GenBank/DDBJ whole genome shotgun (WGS) entry which is preliminary data.</text>
</comment>
<dbReference type="EMBL" id="CAJVQC010013857">
    <property type="protein sequence ID" value="CAG8651936.1"/>
    <property type="molecule type" value="Genomic_DNA"/>
</dbReference>
<sequence>MKQQPMIKLSQTAIFRYNNEGLPEILLAQRINPNKIYYSWYGIPGGKQEYTHETFERIAERETLEETGILIYQEKLIEIGHSYYPPKDTNGYNTTKEEEVDSKNKEQFEKLDLPNFTLDEATDFINKSFENIQPIEVYQ</sequence>
<feature type="non-terminal residue" evidence="1">
    <location>
        <position position="139"/>
    </location>
</feature>
<name>A0ACA9NHQ8_9GLOM</name>
<evidence type="ECO:0000313" key="2">
    <source>
        <dbReference type="Proteomes" id="UP000789920"/>
    </source>
</evidence>